<dbReference type="InterPro" id="IPR008687">
    <property type="entry name" value="MobC"/>
</dbReference>
<evidence type="ECO:0000313" key="3">
    <source>
        <dbReference type="EMBL" id="NGO69278.1"/>
    </source>
</evidence>
<proteinExistence type="predicted"/>
<dbReference type="AlphaFoldDB" id="A0A6G4WVZ1"/>
<dbReference type="Pfam" id="PF05713">
    <property type="entry name" value="MobC"/>
    <property type="match status" value="1"/>
</dbReference>
<gene>
    <name evidence="3" type="primary">mobC</name>
    <name evidence="3" type="ORF">G5C65_13110</name>
</gene>
<feature type="compositionally biased region" description="Basic and acidic residues" evidence="1">
    <location>
        <begin position="1"/>
        <end position="23"/>
    </location>
</feature>
<comment type="caution">
    <text evidence="3">The sequence shown here is derived from an EMBL/GenBank/DDBJ whole genome shotgun (WGS) entry which is preliminary data.</text>
</comment>
<dbReference type="EMBL" id="JAAKZZ010000107">
    <property type="protein sequence ID" value="NGO69278.1"/>
    <property type="molecule type" value="Genomic_DNA"/>
</dbReference>
<organism evidence="3 4">
    <name type="scientific">Streptomyces boncukensis</name>
    <dbReference type="NCBI Taxonomy" id="2711219"/>
    <lineage>
        <taxon>Bacteria</taxon>
        <taxon>Bacillati</taxon>
        <taxon>Actinomycetota</taxon>
        <taxon>Actinomycetes</taxon>
        <taxon>Kitasatosporales</taxon>
        <taxon>Streptomycetaceae</taxon>
        <taxon>Streptomyces</taxon>
    </lineage>
</organism>
<evidence type="ECO:0000259" key="2">
    <source>
        <dbReference type="Pfam" id="PF05713"/>
    </source>
</evidence>
<evidence type="ECO:0000256" key="1">
    <source>
        <dbReference type="SAM" id="MobiDB-lite"/>
    </source>
</evidence>
<keyword evidence="4" id="KW-1185">Reference proteome</keyword>
<reference evidence="3 4" key="1">
    <citation type="submission" date="2020-02" db="EMBL/GenBank/DDBJ databases">
        <title>Whole-genome analyses of novel actinobacteria.</title>
        <authorList>
            <person name="Sahin N."/>
            <person name="Tatar D."/>
        </authorList>
    </citation>
    <scope>NUCLEOTIDE SEQUENCE [LARGE SCALE GENOMIC DNA]</scope>
    <source>
        <strain evidence="3 4">SB3404</strain>
    </source>
</reference>
<accession>A0A6G4WVZ1</accession>
<sequence>MAEEAGRRGTPEQDKPTDEHYDLPSEPAPLPAEPSAESLSLRGTDEPPLPAPLYRKRVAERRTVVKSVRFTPTAHRVIEHAAAARGSTFAGFIGDAALALALGKHELNGSPEDDPIRPLTETIERHRTELRRIGINLNQITRALNTGAIPDHAEAVLTLIEQAVERDYLLLDHFLADDTETGD</sequence>
<protein>
    <submittedName>
        <fullName evidence="3">Plasmid mobilization relaxosome protein MobC</fullName>
    </submittedName>
</protein>
<feature type="domain" description="Bacterial mobilisation" evidence="2">
    <location>
        <begin position="129"/>
        <end position="151"/>
    </location>
</feature>
<evidence type="ECO:0000313" key="4">
    <source>
        <dbReference type="Proteomes" id="UP000477722"/>
    </source>
</evidence>
<feature type="region of interest" description="Disordered" evidence="1">
    <location>
        <begin position="1"/>
        <end position="55"/>
    </location>
</feature>
<dbReference type="RefSeq" id="WP_165298973.1">
    <property type="nucleotide sequence ID" value="NZ_JAAKZZ010000107.1"/>
</dbReference>
<name>A0A6G4WVZ1_9ACTN</name>
<dbReference type="Proteomes" id="UP000477722">
    <property type="component" value="Unassembled WGS sequence"/>
</dbReference>